<reference evidence="1 2" key="1">
    <citation type="submission" date="2020-06" db="EMBL/GenBank/DDBJ databases">
        <title>Actinokineospora xiongansis sp. nov., isolated from soil of Baiyangdian.</title>
        <authorList>
            <person name="Zhang X."/>
        </authorList>
    </citation>
    <scope>NUCLEOTIDE SEQUENCE [LARGE SCALE GENOMIC DNA]</scope>
    <source>
        <strain evidence="1 2">HBU206404</strain>
    </source>
</reference>
<dbReference type="Gene3D" id="3.40.1660.10">
    <property type="entry name" value="EreA-like (biosynthetic domain)"/>
    <property type="match status" value="1"/>
</dbReference>
<dbReference type="InterPro" id="IPR007815">
    <property type="entry name" value="Emycin_Estase"/>
</dbReference>
<dbReference type="PANTHER" id="PTHR31299">
    <property type="entry name" value="ESTERASE, PUTATIVE (AFU_ORTHOLOGUE AFUA_1G05850)-RELATED"/>
    <property type="match status" value="1"/>
</dbReference>
<comment type="caution">
    <text evidence="1">The sequence shown here is derived from an EMBL/GenBank/DDBJ whole genome shotgun (WGS) entry which is preliminary data.</text>
</comment>
<proteinExistence type="predicted"/>
<dbReference type="PANTHER" id="PTHR31299:SF0">
    <property type="entry name" value="ESTERASE, PUTATIVE (AFU_ORTHOLOGUE AFUA_1G05850)-RELATED"/>
    <property type="match status" value="1"/>
</dbReference>
<sequence>MTAPDHGCPASEVVAGAECYCREMVRGDRRSWNVRDTRTADTLDRLMTGYGKGAKAVVWAHNTHVGDARATGMASEGLVNPGQLVR</sequence>
<keyword evidence="2" id="KW-1185">Reference proteome</keyword>
<dbReference type="SUPFAM" id="SSF159501">
    <property type="entry name" value="EreA/ChaN-like"/>
    <property type="match status" value="1"/>
</dbReference>
<dbReference type="RefSeq" id="WP_187220533.1">
    <property type="nucleotide sequence ID" value="NZ_JABVED010000006.1"/>
</dbReference>
<organism evidence="1 2">
    <name type="scientific">Actinokineospora xionganensis</name>
    <dbReference type="NCBI Taxonomy" id="2684470"/>
    <lineage>
        <taxon>Bacteria</taxon>
        <taxon>Bacillati</taxon>
        <taxon>Actinomycetota</taxon>
        <taxon>Actinomycetes</taxon>
        <taxon>Pseudonocardiales</taxon>
        <taxon>Pseudonocardiaceae</taxon>
        <taxon>Actinokineospora</taxon>
    </lineage>
</organism>
<evidence type="ECO:0000313" key="2">
    <source>
        <dbReference type="Proteomes" id="UP000734823"/>
    </source>
</evidence>
<dbReference type="EMBL" id="JABVED010000006">
    <property type="protein sequence ID" value="MBC6448031.1"/>
    <property type="molecule type" value="Genomic_DNA"/>
</dbReference>
<evidence type="ECO:0000313" key="1">
    <source>
        <dbReference type="EMBL" id="MBC6448031.1"/>
    </source>
</evidence>
<dbReference type="Pfam" id="PF05139">
    <property type="entry name" value="Erythro_esteras"/>
    <property type="match status" value="1"/>
</dbReference>
<gene>
    <name evidence="1" type="ORF">GPZ80_12725</name>
</gene>
<protein>
    <submittedName>
        <fullName evidence="1">Erythromycin esterase family protein</fullName>
    </submittedName>
</protein>
<name>A0ABR7L5S1_9PSEU</name>
<dbReference type="Proteomes" id="UP000734823">
    <property type="component" value="Unassembled WGS sequence"/>
</dbReference>
<dbReference type="InterPro" id="IPR052036">
    <property type="entry name" value="Hydrolase/PRTase-associated"/>
</dbReference>
<accession>A0ABR7L5S1</accession>